<dbReference type="EMBL" id="MNAD01001169">
    <property type="protein sequence ID" value="OJT07544.1"/>
    <property type="molecule type" value="Genomic_DNA"/>
</dbReference>
<keyword evidence="2" id="KW-1185">Reference proteome</keyword>
<reference evidence="1 2" key="1">
    <citation type="submission" date="2016-10" db="EMBL/GenBank/DDBJ databases">
        <title>Genome sequence of the basidiomycete white-rot fungus Trametes pubescens.</title>
        <authorList>
            <person name="Makela M.R."/>
            <person name="Granchi Z."/>
            <person name="Peng M."/>
            <person name="De Vries R.P."/>
            <person name="Grigoriev I."/>
            <person name="Riley R."/>
            <person name="Hilden K."/>
        </authorList>
    </citation>
    <scope>NUCLEOTIDE SEQUENCE [LARGE SCALE GENOMIC DNA]</scope>
    <source>
        <strain evidence="1 2">FBCC735</strain>
    </source>
</reference>
<gene>
    <name evidence="1" type="ORF">TRAPUB_1604</name>
</gene>
<protein>
    <submittedName>
        <fullName evidence="1">Uncharacterized protein</fullName>
    </submittedName>
</protein>
<proteinExistence type="predicted"/>
<evidence type="ECO:0000313" key="1">
    <source>
        <dbReference type="EMBL" id="OJT07544.1"/>
    </source>
</evidence>
<accession>A0A1M2VIW4</accession>
<sequence>MAARLCLSASANIVRMRVYFDSRAGECFSPQTFSARAQPANIRNQCGAGSRSWKR</sequence>
<organism evidence="1 2">
    <name type="scientific">Trametes pubescens</name>
    <name type="common">White-rot fungus</name>
    <dbReference type="NCBI Taxonomy" id="154538"/>
    <lineage>
        <taxon>Eukaryota</taxon>
        <taxon>Fungi</taxon>
        <taxon>Dikarya</taxon>
        <taxon>Basidiomycota</taxon>
        <taxon>Agaricomycotina</taxon>
        <taxon>Agaricomycetes</taxon>
        <taxon>Polyporales</taxon>
        <taxon>Polyporaceae</taxon>
        <taxon>Trametes</taxon>
    </lineage>
</organism>
<name>A0A1M2VIW4_TRAPU</name>
<dbReference type="Proteomes" id="UP000184267">
    <property type="component" value="Unassembled WGS sequence"/>
</dbReference>
<dbReference type="AlphaFoldDB" id="A0A1M2VIW4"/>
<evidence type="ECO:0000313" key="2">
    <source>
        <dbReference type="Proteomes" id="UP000184267"/>
    </source>
</evidence>
<comment type="caution">
    <text evidence="1">The sequence shown here is derived from an EMBL/GenBank/DDBJ whole genome shotgun (WGS) entry which is preliminary data.</text>
</comment>